<evidence type="ECO:0000313" key="1">
    <source>
        <dbReference type="EMBL" id="TEB21667.1"/>
    </source>
</evidence>
<accession>A0A4Y7SIE7</accession>
<proteinExistence type="predicted"/>
<dbReference type="Proteomes" id="UP000298030">
    <property type="component" value="Unassembled WGS sequence"/>
</dbReference>
<dbReference type="AlphaFoldDB" id="A0A4Y7SIE7"/>
<sequence length="182" mass="20226">MPISPSPYMAYDHYATKSSLGTSQTSTKKRRQSILAEATNYPQWTPASAAPVFSSQPMEAVIPSSPSMIAACRPQGQGPLPYTIQAQQQSKEVKRVRFDNPIAVSQEEEELEYSDCMQRRLEHEVYYPYYSGYANQGGMVMAPPMPIPGVYQSQGANIRWSGVPVWVPGMHPIARMHAPGRC</sequence>
<comment type="caution">
    <text evidence="1">The sequence shown here is derived from an EMBL/GenBank/DDBJ whole genome shotgun (WGS) entry which is preliminary data.</text>
</comment>
<dbReference type="EMBL" id="QPFP01000105">
    <property type="protein sequence ID" value="TEB21667.1"/>
    <property type="molecule type" value="Genomic_DNA"/>
</dbReference>
<reference evidence="1 2" key="1">
    <citation type="journal article" date="2019" name="Nat. Ecol. Evol.">
        <title>Megaphylogeny resolves global patterns of mushroom evolution.</title>
        <authorList>
            <person name="Varga T."/>
            <person name="Krizsan K."/>
            <person name="Foldi C."/>
            <person name="Dima B."/>
            <person name="Sanchez-Garcia M."/>
            <person name="Sanchez-Ramirez S."/>
            <person name="Szollosi G.J."/>
            <person name="Szarkandi J.G."/>
            <person name="Papp V."/>
            <person name="Albert L."/>
            <person name="Andreopoulos W."/>
            <person name="Angelini C."/>
            <person name="Antonin V."/>
            <person name="Barry K.W."/>
            <person name="Bougher N.L."/>
            <person name="Buchanan P."/>
            <person name="Buyck B."/>
            <person name="Bense V."/>
            <person name="Catcheside P."/>
            <person name="Chovatia M."/>
            <person name="Cooper J."/>
            <person name="Damon W."/>
            <person name="Desjardin D."/>
            <person name="Finy P."/>
            <person name="Geml J."/>
            <person name="Haridas S."/>
            <person name="Hughes K."/>
            <person name="Justo A."/>
            <person name="Karasinski D."/>
            <person name="Kautmanova I."/>
            <person name="Kiss B."/>
            <person name="Kocsube S."/>
            <person name="Kotiranta H."/>
            <person name="LaButti K.M."/>
            <person name="Lechner B.E."/>
            <person name="Liimatainen K."/>
            <person name="Lipzen A."/>
            <person name="Lukacs Z."/>
            <person name="Mihaltcheva S."/>
            <person name="Morgado L.N."/>
            <person name="Niskanen T."/>
            <person name="Noordeloos M.E."/>
            <person name="Ohm R.A."/>
            <person name="Ortiz-Santana B."/>
            <person name="Ovrebo C."/>
            <person name="Racz N."/>
            <person name="Riley R."/>
            <person name="Savchenko A."/>
            <person name="Shiryaev A."/>
            <person name="Soop K."/>
            <person name="Spirin V."/>
            <person name="Szebenyi C."/>
            <person name="Tomsovsky M."/>
            <person name="Tulloss R.E."/>
            <person name="Uehling J."/>
            <person name="Grigoriev I.V."/>
            <person name="Vagvolgyi C."/>
            <person name="Papp T."/>
            <person name="Martin F.M."/>
            <person name="Miettinen O."/>
            <person name="Hibbett D.S."/>
            <person name="Nagy L.G."/>
        </authorList>
    </citation>
    <scope>NUCLEOTIDE SEQUENCE [LARGE SCALE GENOMIC DNA]</scope>
    <source>
        <strain evidence="1 2">FP101781</strain>
    </source>
</reference>
<organism evidence="1 2">
    <name type="scientific">Coprinellus micaceus</name>
    <name type="common">Glistening ink-cap mushroom</name>
    <name type="synonym">Coprinus micaceus</name>
    <dbReference type="NCBI Taxonomy" id="71717"/>
    <lineage>
        <taxon>Eukaryota</taxon>
        <taxon>Fungi</taxon>
        <taxon>Dikarya</taxon>
        <taxon>Basidiomycota</taxon>
        <taxon>Agaricomycotina</taxon>
        <taxon>Agaricomycetes</taxon>
        <taxon>Agaricomycetidae</taxon>
        <taxon>Agaricales</taxon>
        <taxon>Agaricineae</taxon>
        <taxon>Psathyrellaceae</taxon>
        <taxon>Coprinellus</taxon>
    </lineage>
</organism>
<protein>
    <submittedName>
        <fullName evidence="1">Uncharacterized protein</fullName>
    </submittedName>
</protein>
<gene>
    <name evidence="1" type="ORF">FA13DRAFT_1799632</name>
</gene>
<evidence type="ECO:0000313" key="2">
    <source>
        <dbReference type="Proteomes" id="UP000298030"/>
    </source>
</evidence>
<dbReference type="OrthoDB" id="10539032at2759"/>
<name>A0A4Y7SIE7_COPMI</name>
<keyword evidence="2" id="KW-1185">Reference proteome</keyword>